<evidence type="ECO:0000313" key="3">
    <source>
        <dbReference type="Proteomes" id="UP000004295"/>
    </source>
</evidence>
<feature type="compositionally biased region" description="Basic and acidic residues" evidence="1">
    <location>
        <begin position="10"/>
        <end position="44"/>
    </location>
</feature>
<feature type="region of interest" description="Disordered" evidence="1">
    <location>
        <begin position="1"/>
        <end position="44"/>
    </location>
</feature>
<comment type="caution">
    <text evidence="2">The sequence shown here is derived from an EMBL/GenBank/DDBJ whole genome shotgun (WGS) entry which is preliminary data.</text>
</comment>
<dbReference type="AlphaFoldDB" id="C3JCZ2"/>
<evidence type="ECO:0000313" key="2">
    <source>
        <dbReference type="EMBL" id="EEN81929.1"/>
    </source>
</evidence>
<name>C3JCZ2_POREA</name>
<sequence length="44" mass="5296">MLLRKIKKHLREEQKQTSCPSRERQLAAKDRYSPTRKGEKTQKL</sequence>
<accession>C3JCZ2</accession>
<dbReference type="Proteomes" id="UP000004295">
    <property type="component" value="Unassembled WGS sequence"/>
</dbReference>
<proteinExistence type="predicted"/>
<keyword evidence="3" id="KW-1185">Reference proteome</keyword>
<organism evidence="2 3">
    <name type="scientific">Porphyromonas endodontalis (strain ATCC 35406 / DSM 24491 / JCM 8526 / CCUG 16442 / BCRC 14492 / NCTC 13058 / HG 370)</name>
    <name type="common">Bacteroides endodontalis</name>
    <dbReference type="NCBI Taxonomy" id="553175"/>
    <lineage>
        <taxon>Bacteria</taxon>
        <taxon>Pseudomonadati</taxon>
        <taxon>Bacteroidota</taxon>
        <taxon>Bacteroidia</taxon>
        <taxon>Bacteroidales</taxon>
        <taxon>Porphyromonadaceae</taxon>
        <taxon>Porphyromonas</taxon>
    </lineage>
</organism>
<evidence type="ECO:0000256" key="1">
    <source>
        <dbReference type="SAM" id="MobiDB-lite"/>
    </source>
</evidence>
<reference evidence="2 3" key="1">
    <citation type="submission" date="2009-04" db="EMBL/GenBank/DDBJ databases">
        <authorList>
            <person name="Sebastian Y."/>
            <person name="Madupu R."/>
            <person name="Durkin A.S."/>
            <person name="Torralba M."/>
            <person name="Methe B."/>
            <person name="Sutton G.G."/>
            <person name="Strausberg R.L."/>
            <person name="Nelson K.E."/>
        </authorList>
    </citation>
    <scope>NUCLEOTIDE SEQUENCE [LARGE SCALE GENOMIC DNA]</scope>
    <source>
        <strain evidence="3">ATCC 35406 / BCRC 14492 / JCM 8526 / NCTC 13058 / HG 370</strain>
    </source>
</reference>
<dbReference type="EMBL" id="ACNN01000036">
    <property type="protein sequence ID" value="EEN81929.1"/>
    <property type="molecule type" value="Genomic_DNA"/>
</dbReference>
<protein>
    <submittedName>
        <fullName evidence="2">Uncharacterized protein</fullName>
    </submittedName>
</protein>
<gene>
    <name evidence="2" type="ORF">POREN0001_0678</name>
</gene>